<feature type="repeat" description="TPR" evidence="3">
    <location>
        <begin position="69"/>
        <end position="102"/>
    </location>
</feature>
<dbReference type="Gene3D" id="1.25.40.10">
    <property type="entry name" value="Tetratricopeptide repeat domain"/>
    <property type="match status" value="2"/>
</dbReference>
<feature type="chain" id="PRO_5039925282" evidence="4">
    <location>
        <begin position="19"/>
        <end position="386"/>
    </location>
</feature>
<feature type="repeat" description="TPR" evidence="3">
    <location>
        <begin position="238"/>
        <end position="271"/>
    </location>
</feature>
<evidence type="ECO:0000256" key="2">
    <source>
        <dbReference type="ARBA" id="ARBA00022803"/>
    </source>
</evidence>
<dbReference type="EMBL" id="CP093313">
    <property type="protein sequence ID" value="UWZ85595.1"/>
    <property type="molecule type" value="Genomic_DNA"/>
</dbReference>
<dbReference type="KEGG" id="orp:MOP44_06535"/>
<dbReference type="RefSeq" id="WP_260795165.1">
    <property type="nucleotide sequence ID" value="NZ_CP093313.1"/>
</dbReference>
<keyword evidence="2 3" id="KW-0802">TPR repeat</keyword>
<organism evidence="5 6">
    <name type="scientific">Occallatibacter riparius</name>
    <dbReference type="NCBI Taxonomy" id="1002689"/>
    <lineage>
        <taxon>Bacteria</taxon>
        <taxon>Pseudomonadati</taxon>
        <taxon>Acidobacteriota</taxon>
        <taxon>Terriglobia</taxon>
        <taxon>Terriglobales</taxon>
        <taxon>Acidobacteriaceae</taxon>
        <taxon>Occallatibacter</taxon>
    </lineage>
</organism>
<evidence type="ECO:0000313" key="6">
    <source>
        <dbReference type="Proteomes" id="UP001059380"/>
    </source>
</evidence>
<dbReference type="InterPro" id="IPR019734">
    <property type="entry name" value="TPR_rpt"/>
</dbReference>
<evidence type="ECO:0000313" key="5">
    <source>
        <dbReference type="EMBL" id="UWZ85595.1"/>
    </source>
</evidence>
<feature type="repeat" description="TPR" evidence="3">
    <location>
        <begin position="103"/>
        <end position="136"/>
    </location>
</feature>
<keyword evidence="6" id="KW-1185">Reference proteome</keyword>
<evidence type="ECO:0000256" key="3">
    <source>
        <dbReference type="PROSITE-ProRule" id="PRU00339"/>
    </source>
</evidence>
<dbReference type="PANTHER" id="PTHR45586">
    <property type="entry name" value="TPR REPEAT-CONTAINING PROTEIN PA4667"/>
    <property type="match status" value="1"/>
</dbReference>
<dbReference type="SUPFAM" id="SSF48452">
    <property type="entry name" value="TPR-like"/>
    <property type="match status" value="1"/>
</dbReference>
<dbReference type="PROSITE" id="PS50005">
    <property type="entry name" value="TPR"/>
    <property type="match status" value="4"/>
</dbReference>
<dbReference type="Pfam" id="PF14559">
    <property type="entry name" value="TPR_19"/>
    <property type="match status" value="2"/>
</dbReference>
<feature type="repeat" description="TPR" evidence="3">
    <location>
        <begin position="35"/>
        <end position="68"/>
    </location>
</feature>
<dbReference type="SMART" id="SM00028">
    <property type="entry name" value="TPR"/>
    <property type="match status" value="7"/>
</dbReference>
<dbReference type="Pfam" id="PF13432">
    <property type="entry name" value="TPR_16"/>
    <property type="match status" value="1"/>
</dbReference>
<keyword evidence="1" id="KW-0677">Repeat</keyword>
<sequence>MKPSALLWVLTPVFCATAAQNGSAQNASAQASPSPKDLLQAATAAQQKGDLKIAIQDFRRALALQPDLVEAQIGLGTALTAAGDFDGAIDVDRHALQSAPNNPELRTGLGVAYYRKGDLPQARREFEAVHAAHPDDVNAAVLLAFTFNKLHRETDTVALLTPLEKGHESNLDIQYALGYALMMSGRPADGLARVEKVAAARHAADVWMLAASARFELKQFKESLTDARHALEANPSFPGVHTLVGQSFYANGNIEEAVREFQVALRQDPSDFTANLYLGIIRFDDHDLDSARPLLELALSIQPQHPLARLEVARLRNMQGDTTQALSILEDLVKSDPDWLDPHVDLAALYYKLHRPDDGQRERDVVKRLQQVQQSHGPRTAQPPSQ</sequence>
<dbReference type="Pfam" id="PF13181">
    <property type="entry name" value="TPR_8"/>
    <property type="match status" value="1"/>
</dbReference>
<protein>
    <submittedName>
        <fullName evidence="5">Tetratricopeptide repeat protein</fullName>
    </submittedName>
</protein>
<name>A0A9J7BRV5_9BACT</name>
<feature type="signal peptide" evidence="4">
    <location>
        <begin position="1"/>
        <end position="18"/>
    </location>
</feature>
<dbReference type="PANTHER" id="PTHR45586:SF1">
    <property type="entry name" value="LIPOPOLYSACCHARIDE ASSEMBLY PROTEIN B"/>
    <property type="match status" value="1"/>
</dbReference>
<dbReference type="InterPro" id="IPR051012">
    <property type="entry name" value="CellSynth/LPSAsmb/PSIAsmb"/>
</dbReference>
<dbReference type="InterPro" id="IPR011990">
    <property type="entry name" value="TPR-like_helical_dom_sf"/>
</dbReference>
<evidence type="ECO:0000256" key="1">
    <source>
        <dbReference type="ARBA" id="ARBA00022737"/>
    </source>
</evidence>
<keyword evidence="4" id="KW-0732">Signal</keyword>
<proteinExistence type="predicted"/>
<accession>A0A9J7BRV5</accession>
<dbReference type="Proteomes" id="UP001059380">
    <property type="component" value="Chromosome"/>
</dbReference>
<evidence type="ECO:0000256" key="4">
    <source>
        <dbReference type="SAM" id="SignalP"/>
    </source>
</evidence>
<gene>
    <name evidence="5" type="ORF">MOP44_06535</name>
</gene>
<dbReference type="AlphaFoldDB" id="A0A9J7BRV5"/>
<reference evidence="5" key="1">
    <citation type="submission" date="2021-04" db="EMBL/GenBank/DDBJ databases">
        <title>Phylogenetic analysis of Acidobacteriaceae.</title>
        <authorList>
            <person name="Qiu L."/>
            <person name="Zhang Q."/>
        </authorList>
    </citation>
    <scope>NUCLEOTIDE SEQUENCE</scope>
    <source>
        <strain evidence="5">DSM 25168</strain>
    </source>
</reference>